<proteinExistence type="inferred from homology"/>
<dbReference type="RefSeq" id="WP_349542632.1">
    <property type="nucleotide sequence ID" value="NZ_JAOALG010000001.1"/>
</dbReference>
<dbReference type="PANTHER" id="PTHR43140:SF1">
    <property type="entry name" value="TYPE I RESTRICTION ENZYME ECOKI SPECIFICITY SUBUNIT"/>
    <property type="match status" value="1"/>
</dbReference>
<name>A0ABV1LMJ8_9BURK</name>
<keyword evidence="3" id="KW-0238">DNA-binding</keyword>
<comment type="caution">
    <text evidence="5">The sequence shown here is derived from an EMBL/GenBank/DDBJ whole genome shotgun (WGS) entry which is preliminary data.</text>
</comment>
<comment type="similarity">
    <text evidence="1">Belongs to the type-I restriction system S methylase family.</text>
</comment>
<reference evidence="5 6" key="1">
    <citation type="journal article" date="2024" name="Chem. Sci.">
        <title>Discovery of a lagriamide polyketide by integrated genome mining, isotopic labeling, and untargeted metabolomics.</title>
        <authorList>
            <person name="Fergusson C.H."/>
            <person name="Saulog J."/>
            <person name="Paulo B.S."/>
            <person name="Wilson D.M."/>
            <person name="Liu D.Y."/>
            <person name="Morehouse N.J."/>
            <person name="Waterworth S."/>
            <person name="Barkei J."/>
            <person name="Gray C.A."/>
            <person name="Kwan J.C."/>
            <person name="Eustaquio A.S."/>
            <person name="Linington R.G."/>
        </authorList>
    </citation>
    <scope>NUCLEOTIDE SEQUENCE [LARGE SCALE GENOMIC DNA]</scope>
    <source>
        <strain evidence="5 6">RL17-338-BIF-B</strain>
    </source>
</reference>
<evidence type="ECO:0000256" key="1">
    <source>
        <dbReference type="ARBA" id="ARBA00010923"/>
    </source>
</evidence>
<dbReference type="EMBL" id="JAOALG010000001">
    <property type="protein sequence ID" value="MEQ5840464.1"/>
    <property type="molecule type" value="Genomic_DNA"/>
</dbReference>
<dbReference type="Pfam" id="PF01420">
    <property type="entry name" value="Methylase_S"/>
    <property type="match status" value="1"/>
</dbReference>
<feature type="domain" description="Type I restriction modification DNA specificity" evidence="4">
    <location>
        <begin position="248"/>
        <end position="418"/>
    </location>
</feature>
<accession>A0ABV1LMJ8</accession>
<evidence type="ECO:0000313" key="6">
    <source>
        <dbReference type="Proteomes" id="UP001469089"/>
    </source>
</evidence>
<dbReference type="PANTHER" id="PTHR43140">
    <property type="entry name" value="TYPE-1 RESTRICTION ENZYME ECOKI SPECIFICITY PROTEIN"/>
    <property type="match status" value="1"/>
</dbReference>
<dbReference type="GO" id="GO:0004519">
    <property type="term" value="F:endonuclease activity"/>
    <property type="evidence" value="ECO:0007669"/>
    <property type="project" value="UniProtKB-KW"/>
</dbReference>
<dbReference type="GO" id="GO:0016787">
    <property type="term" value="F:hydrolase activity"/>
    <property type="evidence" value="ECO:0007669"/>
    <property type="project" value="UniProtKB-KW"/>
</dbReference>
<dbReference type="InterPro" id="IPR044946">
    <property type="entry name" value="Restrct_endonuc_typeI_TRD_sf"/>
</dbReference>
<evidence type="ECO:0000256" key="3">
    <source>
        <dbReference type="ARBA" id="ARBA00023125"/>
    </source>
</evidence>
<keyword evidence="6" id="KW-1185">Reference proteome</keyword>
<dbReference type="Proteomes" id="UP001469089">
    <property type="component" value="Unassembled WGS sequence"/>
</dbReference>
<evidence type="ECO:0000256" key="2">
    <source>
        <dbReference type="ARBA" id="ARBA00022747"/>
    </source>
</evidence>
<dbReference type="Gene3D" id="3.90.220.20">
    <property type="entry name" value="DNA methylase specificity domains"/>
    <property type="match status" value="2"/>
</dbReference>
<gene>
    <name evidence="5" type="ORF">N0A02_13615</name>
</gene>
<keyword evidence="5" id="KW-0255">Endonuclease</keyword>
<protein>
    <submittedName>
        <fullName evidence="5">Restriction endonuclease subunit S</fullName>
        <ecNumber evidence="5">3.1.21.-</ecNumber>
    </submittedName>
</protein>
<sequence length="488" mass="54476">MSELPNGWARTTIGDCQGRTSSIDPRKFPDERFDLYSVPSYTEYRPDSTLGREIGSTKQEVREGDVLLCKIVPHIRRGWTVSAATKHRQIASGEWIVFRDHGLESEYLRRFVLSEGFHEQFMQTIAGVGGSLTRARPAEAAKIELPVPPLSEQRRIVAKIDSLTGKSRRARDHLDHVPRLVKKYKQAILAAAFRGDLTREWRENHCPATLSATTVSHERRRLLEKHEQRLKQCENVNVVETDRPFKLPEGWGWVRAEAICGFITKGTTPGSDLMSSSDGEVPFIKVYNLTFDGTLDFTIDPTFVSNVTHKGFLGRSKVLPGDVLMNIVGPPLGKVSVVPSQYAEWNINQAIAVFRPIPSVLPAFLSRWLLTDVLTRWAVSKSKATAGQSNLTLEICRNLPVPICSFAEQVEIVRKIDTAMSWVNRLAGDAKSARKLIDHLDQSVLAKAFNGELVPQDATDEPASALLERIRAERAAAPKAKRGRTKVA</sequence>
<dbReference type="SUPFAM" id="SSF116734">
    <property type="entry name" value="DNA methylase specificity domain"/>
    <property type="match status" value="2"/>
</dbReference>
<organism evidence="5 6">
    <name type="scientific">Paraburkholderia acidicola</name>
    <dbReference type="NCBI Taxonomy" id="1912599"/>
    <lineage>
        <taxon>Bacteria</taxon>
        <taxon>Pseudomonadati</taxon>
        <taxon>Pseudomonadota</taxon>
        <taxon>Betaproteobacteria</taxon>
        <taxon>Burkholderiales</taxon>
        <taxon>Burkholderiaceae</taxon>
        <taxon>Paraburkholderia</taxon>
    </lineage>
</organism>
<keyword evidence="5" id="KW-0540">Nuclease</keyword>
<dbReference type="InterPro" id="IPR051212">
    <property type="entry name" value="Type-I_RE_S_subunit"/>
</dbReference>
<dbReference type="InterPro" id="IPR000055">
    <property type="entry name" value="Restrct_endonuc_typeI_TRD"/>
</dbReference>
<keyword evidence="2" id="KW-0680">Restriction system</keyword>
<dbReference type="EC" id="3.1.21.-" evidence="5"/>
<evidence type="ECO:0000313" key="5">
    <source>
        <dbReference type="EMBL" id="MEQ5840464.1"/>
    </source>
</evidence>
<keyword evidence="5" id="KW-0378">Hydrolase</keyword>
<evidence type="ECO:0000259" key="4">
    <source>
        <dbReference type="Pfam" id="PF01420"/>
    </source>
</evidence>